<dbReference type="PROSITE" id="PS51742">
    <property type="entry name" value="PPC"/>
    <property type="match status" value="1"/>
</dbReference>
<dbReference type="Proteomes" id="UP001319080">
    <property type="component" value="Unassembled WGS sequence"/>
</dbReference>
<evidence type="ECO:0000256" key="1">
    <source>
        <dbReference type="SAM" id="SignalP"/>
    </source>
</evidence>
<dbReference type="CDD" id="cd11378">
    <property type="entry name" value="DUF296"/>
    <property type="match status" value="1"/>
</dbReference>
<dbReference type="PANTHER" id="PTHR34988">
    <property type="entry name" value="PROTEIN, PUTATIVE-RELATED"/>
    <property type="match status" value="1"/>
</dbReference>
<proteinExistence type="predicted"/>
<sequence length="172" mass="18759">MKHLVLTILLLVSASAATLAQSGRKAQTTMKKYTRVPAGYLMVLRQGDSILNEIEALAQAEKIPSATFNGMGFVNITFGFFDFKTRQYDPKEFRDVELASMQGTIAWQKGKVSLHAHGVVTDKSFQAYGGHILKGAVGTGSVEILVTVHDQRLERVFEDALGANVLSLEGTK</sequence>
<accession>A0AAP2E2V0</accession>
<dbReference type="InterPro" id="IPR005175">
    <property type="entry name" value="PPC_dom"/>
</dbReference>
<feature type="signal peptide" evidence="1">
    <location>
        <begin position="1"/>
        <end position="20"/>
    </location>
</feature>
<evidence type="ECO:0000259" key="2">
    <source>
        <dbReference type="PROSITE" id="PS51742"/>
    </source>
</evidence>
<dbReference type="RefSeq" id="WP_254087271.1">
    <property type="nucleotide sequence ID" value="NZ_JAHESE010000039.1"/>
</dbReference>
<keyword evidence="3" id="KW-0238">DNA-binding</keyword>
<evidence type="ECO:0000313" key="3">
    <source>
        <dbReference type="EMBL" id="MBT1711700.1"/>
    </source>
</evidence>
<name>A0AAP2E2V0_9BACT</name>
<comment type="caution">
    <text evidence="3">The sequence shown here is derived from an EMBL/GenBank/DDBJ whole genome shotgun (WGS) entry which is preliminary data.</text>
</comment>
<dbReference type="Pfam" id="PF03479">
    <property type="entry name" value="PCC"/>
    <property type="match status" value="1"/>
</dbReference>
<gene>
    <name evidence="3" type="ORF">KK062_25895</name>
</gene>
<feature type="domain" description="PPC" evidence="2">
    <location>
        <begin position="34"/>
        <end position="169"/>
    </location>
</feature>
<keyword evidence="4" id="KW-1185">Reference proteome</keyword>
<dbReference type="GO" id="GO:0003677">
    <property type="term" value="F:DNA binding"/>
    <property type="evidence" value="ECO:0007669"/>
    <property type="project" value="UniProtKB-KW"/>
</dbReference>
<evidence type="ECO:0000313" key="4">
    <source>
        <dbReference type="Proteomes" id="UP001319080"/>
    </source>
</evidence>
<keyword evidence="1" id="KW-0732">Signal</keyword>
<organism evidence="3 4">
    <name type="scientific">Dawidia cretensis</name>
    <dbReference type="NCBI Taxonomy" id="2782350"/>
    <lineage>
        <taxon>Bacteria</taxon>
        <taxon>Pseudomonadati</taxon>
        <taxon>Bacteroidota</taxon>
        <taxon>Cytophagia</taxon>
        <taxon>Cytophagales</taxon>
        <taxon>Chryseotaleaceae</taxon>
        <taxon>Dawidia</taxon>
    </lineage>
</organism>
<dbReference type="EMBL" id="JAHESE010000039">
    <property type="protein sequence ID" value="MBT1711700.1"/>
    <property type="molecule type" value="Genomic_DNA"/>
</dbReference>
<dbReference type="SUPFAM" id="SSF117856">
    <property type="entry name" value="AF0104/ALDC/Ptd012-like"/>
    <property type="match status" value="1"/>
</dbReference>
<dbReference type="Gene3D" id="3.30.1330.80">
    <property type="entry name" value="Hypothetical protein, similar to alpha- acetolactate decarboxylase, domain 2"/>
    <property type="match status" value="1"/>
</dbReference>
<feature type="chain" id="PRO_5043039519" evidence="1">
    <location>
        <begin position="21"/>
        <end position="172"/>
    </location>
</feature>
<reference evidence="3 4" key="1">
    <citation type="submission" date="2021-05" db="EMBL/GenBank/DDBJ databases">
        <title>A Polyphasic approach of four new species of the genus Ohtaekwangia: Ohtaekwangia histidinii sp. nov., Ohtaekwangia cretensis sp. nov., Ohtaekwangia indiensis sp. nov., Ohtaekwangia reichenbachii sp. nov. from diverse environment.</title>
        <authorList>
            <person name="Octaviana S."/>
        </authorList>
    </citation>
    <scope>NUCLEOTIDE SEQUENCE [LARGE SCALE GENOMIC DNA]</scope>
    <source>
        <strain evidence="3 4">PWU5</strain>
    </source>
</reference>
<dbReference type="PANTHER" id="PTHR34988:SF1">
    <property type="entry name" value="DNA-BINDING PROTEIN"/>
    <property type="match status" value="1"/>
</dbReference>
<protein>
    <submittedName>
        <fullName evidence="3">DNA-binding protein</fullName>
    </submittedName>
</protein>
<dbReference type="AlphaFoldDB" id="A0AAP2E2V0"/>